<dbReference type="RefSeq" id="WP_309866005.1">
    <property type="nucleotide sequence ID" value="NZ_JAVDQG010000004.1"/>
</dbReference>
<proteinExistence type="predicted"/>
<comment type="caution">
    <text evidence="1">The sequence shown here is derived from an EMBL/GenBank/DDBJ whole genome shotgun (WGS) entry which is preliminary data.</text>
</comment>
<evidence type="ECO:0000313" key="1">
    <source>
        <dbReference type="EMBL" id="MDR6226327.1"/>
    </source>
</evidence>
<reference evidence="1 2" key="1">
    <citation type="submission" date="2023-07" db="EMBL/GenBank/DDBJ databases">
        <title>Genomic Encyclopedia of Type Strains, Phase IV (KMG-IV): sequencing the most valuable type-strain genomes for metagenomic binning, comparative biology and taxonomic classification.</title>
        <authorList>
            <person name="Goeker M."/>
        </authorList>
    </citation>
    <scope>NUCLEOTIDE SEQUENCE [LARGE SCALE GENOMIC DNA]</scope>
    <source>
        <strain evidence="1 2">DSM 45903</strain>
    </source>
</reference>
<gene>
    <name evidence="1" type="ORF">JOE21_002333</name>
</gene>
<dbReference type="EMBL" id="JAVDQG010000004">
    <property type="protein sequence ID" value="MDR6226327.1"/>
    <property type="molecule type" value="Genomic_DNA"/>
</dbReference>
<accession>A0ABU1IP72</accession>
<evidence type="ECO:0000313" key="2">
    <source>
        <dbReference type="Proteomes" id="UP001185012"/>
    </source>
</evidence>
<dbReference type="Pfam" id="PF14345">
    <property type="entry name" value="GDYXXLXY"/>
    <property type="match status" value="1"/>
</dbReference>
<dbReference type="InterPro" id="IPR025833">
    <property type="entry name" value="GDYXXLXY"/>
</dbReference>
<sequence>MRRKPFIFIIIAQVLVLVGLALGHTAVGWFGKEIRLETKPVDPRDWLYGDYVALFYDIHEVPFDRWQGEGEPDGDPVYVVLEPQGEVHIVKEVVPQRPRTEPGEVFLKARARTEWLYDEEERETKSLTLTYGLERYYVPEGTGTAWEAPEKTPVVHLKVAPWGQGKIERLEPGP</sequence>
<keyword evidence="2" id="KW-1185">Reference proteome</keyword>
<name>A0ABU1IP72_9BACL</name>
<protein>
    <submittedName>
        <fullName evidence="1">Membrane-anchored protein</fullName>
    </submittedName>
</protein>
<organism evidence="1 2">
    <name type="scientific">Desmospora profundinema</name>
    <dbReference type="NCBI Taxonomy" id="1571184"/>
    <lineage>
        <taxon>Bacteria</taxon>
        <taxon>Bacillati</taxon>
        <taxon>Bacillota</taxon>
        <taxon>Bacilli</taxon>
        <taxon>Bacillales</taxon>
        <taxon>Thermoactinomycetaceae</taxon>
        <taxon>Desmospora</taxon>
    </lineage>
</organism>
<dbReference type="Proteomes" id="UP001185012">
    <property type="component" value="Unassembled WGS sequence"/>
</dbReference>